<dbReference type="EMBL" id="KE124285">
    <property type="protein sequence ID" value="EPB80947.1"/>
    <property type="molecule type" value="Genomic_DNA"/>
</dbReference>
<dbReference type="AlphaFoldDB" id="S2IYM5"/>
<gene>
    <name evidence="2" type="ORF">HMPREF1544_12360</name>
</gene>
<evidence type="ECO:0000313" key="3">
    <source>
        <dbReference type="Proteomes" id="UP000014254"/>
    </source>
</evidence>
<proteinExistence type="predicted"/>
<feature type="non-terminal residue" evidence="2">
    <location>
        <position position="138"/>
    </location>
</feature>
<sequence>MEDEQQQQQEVDIPINEFIFNNINFDNNRYGLWATAIRDHYPEDDDAESIISLLAGRYYQQTEVKYPPSPPAHPMDGSFLNAELIAELESPNISDQQRITTINDLFGLNLPLNPVADDDDVDDNSSEHSSVIIDEENV</sequence>
<reference evidence="3" key="1">
    <citation type="submission" date="2013-05" db="EMBL/GenBank/DDBJ databases">
        <title>The Genome sequence of Mucor circinelloides f. circinelloides 1006PhL.</title>
        <authorList>
            <consortium name="The Broad Institute Genomics Platform"/>
            <person name="Cuomo C."/>
            <person name="Earl A."/>
            <person name="Findley K."/>
            <person name="Lee S.C."/>
            <person name="Walker B."/>
            <person name="Young S."/>
            <person name="Zeng Q."/>
            <person name="Gargeya S."/>
            <person name="Fitzgerald M."/>
            <person name="Haas B."/>
            <person name="Abouelleil A."/>
            <person name="Allen A.W."/>
            <person name="Alvarado L."/>
            <person name="Arachchi H.M."/>
            <person name="Berlin A.M."/>
            <person name="Chapman S.B."/>
            <person name="Gainer-Dewar J."/>
            <person name="Goldberg J."/>
            <person name="Griggs A."/>
            <person name="Gujja S."/>
            <person name="Hansen M."/>
            <person name="Howarth C."/>
            <person name="Imamovic A."/>
            <person name="Ireland A."/>
            <person name="Larimer J."/>
            <person name="McCowan C."/>
            <person name="Murphy C."/>
            <person name="Pearson M."/>
            <person name="Poon T.W."/>
            <person name="Priest M."/>
            <person name="Roberts A."/>
            <person name="Saif S."/>
            <person name="Shea T."/>
            <person name="Sisk P."/>
            <person name="Sykes S."/>
            <person name="Wortman J."/>
            <person name="Nusbaum C."/>
            <person name="Birren B."/>
        </authorList>
    </citation>
    <scope>NUCLEOTIDE SEQUENCE [LARGE SCALE GENOMIC DNA]</scope>
    <source>
        <strain evidence="3">1006PhL</strain>
    </source>
</reference>
<dbReference type="VEuPathDB" id="FungiDB:HMPREF1544_12360"/>
<accession>S2IYM5</accession>
<dbReference type="InParanoid" id="S2IYM5"/>
<keyword evidence="3" id="KW-1185">Reference proteome</keyword>
<dbReference type="Proteomes" id="UP000014254">
    <property type="component" value="Unassembled WGS sequence"/>
</dbReference>
<evidence type="ECO:0000313" key="2">
    <source>
        <dbReference type="EMBL" id="EPB80947.1"/>
    </source>
</evidence>
<organism evidence="2 3">
    <name type="scientific">Mucor circinelloides f. circinelloides (strain 1006PhL)</name>
    <name type="common">Mucormycosis agent</name>
    <name type="synonym">Calyptromyces circinelloides</name>
    <dbReference type="NCBI Taxonomy" id="1220926"/>
    <lineage>
        <taxon>Eukaryota</taxon>
        <taxon>Fungi</taxon>
        <taxon>Fungi incertae sedis</taxon>
        <taxon>Mucoromycota</taxon>
        <taxon>Mucoromycotina</taxon>
        <taxon>Mucoromycetes</taxon>
        <taxon>Mucorales</taxon>
        <taxon>Mucorineae</taxon>
        <taxon>Mucoraceae</taxon>
        <taxon>Mucor</taxon>
    </lineage>
</organism>
<feature type="region of interest" description="Disordered" evidence="1">
    <location>
        <begin position="116"/>
        <end position="138"/>
    </location>
</feature>
<protein>
    <submittedName>
        <fullName evidence="2">Uncharacterized protein</fullName>
    </submittedName>
</protein>
<name>S2IYM5_MUCC1</name>
<evidence type="ECO:0000256" key="1">
    <source>
        <dbReference type="SAM" id="MobiDB-lite"/>
    </source>
</evidence>